<feature type="region of interest" description="Disordered" evidence="1">
    <location>
        <begin position="233"/>
        <end position="285"/>
    </location>
</feature>
<proteinExistence type="predicted"/>
<feature type="compositionally biased region" description="Basic residues" evidence="1">
    <location>
        <begin position="247"/>
        <end position="274"/>
    </location>
</feature>
<dbReference type="GO" id="GO:0008237">
    <property type="term" value="F:metallopeptidase activity"/>
    <property type="evidence" value="ECO:0007669"/>
    <property type="project" value="InterPro"/>
</dbReference>
<feature type="compositionally biased region" description="Basic and acidic residues" evidence="1">
    <location>
        <begin position="233"/>
        <end position="246"/>
    </location>
</feature>
<protein>
    <submittedName>
        <fullName evidence="4">M1 family metallopeptidase</fullName>
    </submittedName>
</protein>
<dbReference type="Pfam" id="PF01433">
    <property type="entry name" value="Peptidase_M1"/>
    <property type="match status" value="1"/>
</dbReference>
<keyword evidence="5" id="KW-1185">Reference proteome</keyword>
<keyword evidence="2" id="KW-0732">Signal</keyword>
<sequence length="960" mass="110124">MKMRLNLTFFLLAFVCICSLPSYSQNGYWQQQANFEIKVTLNDIDQTLDAFETITYTNNSPDTLKFIWFHIWPNAYKNDKTAFSEQLLRNGRTDFYFSNKTQRGYINRLDFKIDGLTAETEDHPQYIDVVKVMLPIPLAPGKTITITTPFHVQLPYNFSRGGHLGNSYQLTQWFPKPAVYDRKGWHEMPYLDQGEFYSEFGNYDVTITLPKDFVVAATGDLQNEDELAWLEEKAKQPGEIQKEKVKSQKAKGKKTAPAKKKPTNTKHSTAKAKNKTTASQNLTTNNKQLPTKTLHYIQNNVIDFALFANRNFIVRKDTLQLQSGRVINVWAFYLKSQANNWVNSIRFIKDAIVKHSQWLGEYPFNTVSAVQENTVTKTYSGMEYPTITMIAPADDALTVEETIFHEVGHNWLQGVLATNERTYAWMDEGFNTYYDHRSGSPGTIDALTLASVEGIRQDQPINIPADQFTELNYGLITYTKTGEWMKALEQKLGTTMFDSCMHEYYRQWQFKHPQPEDFKNVVEKTSGQAIDDLWAKLDQKGAIDNKTQKTLAQGWLLSLRFIDKKKWISLLPAVGFNDYDHFMVGALIHNYQLPLPRLQYVLAPMYGTVSKTFTGIGRVGYNWYQPSQKIKHIELALSGAKFSTNDGVDSNGAKVFAGFYKLVPTLRIDFANKSMLNSIHKWIEWKTYFIGENNFQYVQKITDSNYYPSPNTYSTRYLNQLTFGIDNNRVIYPYDAKLQLQQGASFWKATITGNYFLNYAKGGGASVRLFAAKFGYIGSRTTTKLFENYRYMPKLTAVKGNEDYTYSNYFFGRNDNDGVASQQTMMRDGDLKILHTDQFASLPNRSDNWVAAINLNTSLPYQIFPKWIPLKLFFDFGTTADAWSKDDVTYTGSRILYVGGLQLSLLKNVINIYAPLVYSKDFKDELQTDPATNTFGKRISFSIDIQNLTLRKIFGTKVPL</sequence>
<feature type="chain" id="PRO_5039095448" evidence="2">
    <location>
        <begin position="25"/>
        <end position="960"/>
    </location>
</feature>
<evidence type="ECO:0000259" key="3">
    <source>
        <dbReference type="Pfam" id="PF01433"/>
    </source>
</evidence>
<feature type="compositionally biased region" description="Polar residues" evidence="1">
    <location>
        <begin position="275"/>
        <end position="285"/>
    </location>
</feature>
<dbReference type="Proteomes" id="UP000812270">
    <property type="component" value="Unassembled WGS sequence"/>
</dbReference>
<reference evidence="4" key="1">
    <citation type="submission" date="2021-06" db="EMBL/GenBank/DDBJ databases">
        <authorList>
            <person name="Huq M.A."/>
        </authorList>
    </citation>
    <scope>NUCLEOTIDE SEQUENCE</scope>
    <source>
        <strain evidence="4">MAH-26</strain>
    </source>
</reference>
<evidence type="ECO:0000313" key="4">
    <source>
        <dbReference type="EMBL" id="MBV4356910.1"/>
    </source>
</evidence>
<feature type="signal peptide" evidence="2">
    <location>
        <begin position="1"/>
        <end position="24"/>
    </location>
</feature>
<accession>A0A9E2W247</accession>
<feature type="domain" description="Peptidase M1 membrane alanine aminopeptidase" evidence="3">
    <location>
        <begin position="390"/>
        <end position="535"/>
    </location>
</feature>
<evidence type="ECO:0000256" key="1">
    <source>
        <dbReference type="SAM" id="MobiDB-lite"/>
    </source>
</evidence>
<dbReference type="InterPro" id="IPR014782">
    <property type="entry name" value="Peptidase_M1_dom"/>
</dbReference>
<name>A0A9E2W247_9BACT</name>
<dbReference type="CDD" id="cd09604">
    <property type="entry name" value="M1_APN_like"/>
    <property type="match status" value="1"/>
</dbReference>
<dbReference type="EMBL" id="JAHSPG010000003">
    <property type="protein sequence ID" value="MBV4356910.1"/>
    <property type="molecule type" value="Genomic_DNA"/>
</dbReference>
<comment type="caution">
    <text evidence="4">The sequence shown here is derived from an EMBL/GenBank/DDBJ whole genome shotgun (WGS) entry which is preliminary data.</text>
</comment>
<gene>
    <name evidence="4" type="ORF">KTO63_07135</name>
</gene>
<evidence type="ECO:0000256" key="2">
    <source>
        <dbReference type="SAM" id="SignalP"/>
    </source>
</evidence>
<evidence type="ECO:0000313" key="5">
    <source>
        <dbReference type="Proteomes" id="UP000812270"/>
    </source>
</evidence>
<dbReference type="GO" id="GO:0008270">
    <property type="term" value="F:zinc ion binding"/>
    <property type="evidence" value="ECO:0007669"/>
    <property type="project" value="InterPro"/>
</dbReference>
<dbReference type="AlphaFoldDB" id="A0A9E2W247"/>
<organism evidence="4 5">
    <name type="scientific">Pinibacter aurantiacus</name>
    <dbReference type="NCBI Taxonomy" id="2851599"/>
    <lineage>
        <taxon>Bacteria</taxon>
        <taxon>Pseudomonadati</taxon>
        <taxon>Bacteroidota</taxon>
        <taxon>Chitinophagia</taxon>
        <taxon>Chitinophagales</taxon>
        <taxon>Chitinophagaceae</taxon>
        <taxon>Pinibacter</taxon>
    </lineage>
</organism>